<dbReference type="EMBL" id="MPUH01000115">
    <property type="protein sequence ID" value="OMJ89868.1"/>
    <property type="molecule type" value="Genomic_DNA"/>
</dbReference>
<dbReference type="InterPro" id="IPR005225">
    <property type="entry name" value="Small_GTP-bd"/>
</dbReference>
<dbReference type="AlphaFoldDB" id="A0A1R2CLH7"/>
<feature type="coiled-coil region" evidence="7">
    <location>
        <begin position="294"/>
        <end position="328"/>
    </location>
</feature>
<reference evidence="9 10" key="1">
    <citation type="submission" date="2016-11" db="EMBL/GenBank/DDBJ databases">
        <title>The macronuclear genome of Stentor coeruleus: a giant cell with tiny introns.</title>
        <authorList>
            <person name="Slabodnick M."/>
            <person name="Ruby J.G."/>
            <person name="Reiff S.B."/>
            <person name="Swart E.C."/>
            <person name="Gosai S."/>
            <person name="Prabakaran S."/>
            <person name="Witkowska E."/>
            <person name="Larue G.E."/>
            <person name="Fisher S."/>
            <person name="Freeman R.M."/>
            <person name="Gunawardena J."/>
            <person name="Chu W."/>
            <person name="Stover N.A."/>
            <person name="Gregory B.D."/>
            <person name="Nowacki M."/>
            <person name="Derisi J."/>
            <person name="Roy S.W."/>
            <person name="Marshall W.F."/>
            <person name="Sood P."/>
        </authorList>
    </citation>
    <scope>NUCLEOTIDE SEQUENCE [LARGE SCALE GENOMIC DNA]</scope>
    <source>
        <strain evidence="9">WM001</strain>
    </source>
</reference>
<dbReference type="Gene3D" id="3.30.230.10">
    <property type="match status" value="1"/>
</dbReference>
<dbReference type="InterPro" id="IPR041095">
    <property type="entry name" value="EFG_II"/>
</dbReference>
<dbReference type="InterPro" id="IPR020568">
    <property type="entry name" value="Ribosomal_Su5_D2-typ_SF"/>
</dbReference>
<dbReference type="PANTHER" id="PTHR42908:SF10">
    <property type="entry name" value="EUKARYOTIC TRANSLATION ELONGATION FACTOR 2"/>
    <property type="match status" value="1"/>
</dbReference>
<dbReference type="CDD" id="cd01885">
    <property type="entry name" value="EF2"/>
    <property type="match status" value="1"/>
</dbReference>
<dbReference type="Proteomes" id="UP000187209">
    <property type="component" value="Unassembled WGS sequence"/>
</dbReference>
<comment type="subcellular location">
    <subcellularLocation>
        <location evidence="1">Cytoplasm</location>
    </subcellularLocation>
</comment>
<dbReference type="CDD" id="cd04096">
    <property type="entry name" value="eEF2_snRNP_like_C"/>
    <property type="match status" value="1"/>
</dbReference>
<dbReference type="PROSITE" id="PS51722">
    <property type="entry name" value="G_TR_2"/>
    <property type="match status" value="1"/>
</dbReference>
<keyword evidence="4" id="KW-0251">Elongation factor</keyword>
<keyword evidence="6" id="KW-0342">GTP-binding</keyword>
<dbReference type="InterPro" id="IPR000640">
    <property type="entry name" value="EFG_V-like"/>
</dbReference>
<dbReference type="GO" id="GO:0003924">
    <property type="term" value="F:GTPase activity"/>
    <property type="evidence" value="ECO:0007669"/>
    <property type="project" value="InterPro"/>
</dbReference>
<dbReference type="Gene3D" id="2.40.30.10">
    <property type="entry name" value="Translation factors"/>
    <property type="match status" value="1"/>
</dbReference>
<evidence type="ECO:0000259" key="8">
    <source>
        <dbReference type="PROSITE" id="PS51722"/>
    </source>
</evidence>
<keyword evidence="10" id="KW-1185">Reference proteome</keyword>
<dbReference type="InterPro" id="IPR005517">
    <property type="entry name" value="Transl_elong_EFG/EF2_IV"/>
</dbReference>
<dbReference type="Pfam" id="PF00009">
    <property type="entry name" value="GTP_EFTU"/>
    <property type="match status" value="1"/>
</dbReference>
<protein>
    <recommendedName>
        <fullName evidence="8">Tr-type G domain-containing protein</fullName>
    </recommendedName>
</protein>
<dbReference type="GO" id="GO:0005525">
    <property type="term" value="F:GTP binding"/>
    <property type="evidence" value="ECO:0007669"/>
    <property type="project" value="UniProtKB-KW"/>
</dbReference>
<dbReference type="InterPro" id="IPR014721">
    <property type="entry name" value="Ribsml_uS5_D2-typ_fold_subgr"/>
</dbReference>
<comment type="caution">
    <text evidence="9">The sequence shown here is derived from an EMBL/GenBank/DDBJ whole genome shotgun (WGS) entry which is preliminary data.</text>
</comment>
<dbReference type="InterPro" id="IPR000795">
    <property type="entry name" value="T_Tr_GTP-bd_dom"/>
</dbReference>
<evidence type="ECO:0000256" key="1">
    <source>
        <dbReference type="ARBA" id="ARBA00004496"/>
    </source>
</evidence>
<dbReference type="FunFam" id="3.40.50.300:FF:000058">
    <property type="entry name" value="Translation elongation factor 2"/>
    <property type="match status" value="1"/>
</dbReference>
<dbReference type="GO" id="GO:1990904">
    <property type="term" value="C:ribonucleoprotein complex"/>
    <property type="evidence" value="ECO:0007669"/>
    <property type="project" value="TreeGrafter"/>
</dbReference>
<dbReference type="InterPro" id="IPR004161">
    <property type="entry name" value="EFTu-like_2"/>
</dbReference>
<dbReference type="FunFam" id="3.30.230.10:FF:000006">
    <property type="entry name" value="Translation elongation factor 2"/>
    <property type="match status" value="1"/>
</dbReference>
<evidence type="ECO:0000313" key="9">
    <source>
        <dbReference type="EMBL" id="OMJ89868.1"/>
    </source>
</evidence>
<name>A0A1R2CLH7_9CILI</name>
<dbReference type="SUPFAM" id="SSF54980">
    <property type="entry name" value="EF-G C-terminal domain-like"/>
    <property type="match status" value="2"/>
</dbReference>
<sequence>MQSPFSVVINNFLMVNFTVDQIREIMDNPENIRNMSVIAHVDHGKSTLTDSLIAKAGIIAESNAGDTRYTDTRKDEKERGITIKSTGVSLFYETEPEVEGQPPKKFLINLIDSPGHVDFSSEVTAALRVTDGALVVVDCVEGVCVQTETVLRQALQERIKPVLMINKVDRNLLELQLDPESMYQNFCRTIEKANSIISTYDDGSMGDLMVDPTKGNVAFGSGLMGWAFSLKKFSQIYAKKFGIDQSKMIEKLWGEWYFDAEGKKWRRVGTSESGKPLKRAFCQFVVEPIQRLAKAVMEGNNEALTKILKTLEIELKAEDKELTEKRLLKRIMQKWLNAADCLLDMIVYHLPSPKVSQRYRVDYLYEGPLDDECAQAIRNCDPNGPLMMYVSKMVPSQDKGRFVAFGRVFSGTISAGQKVRIMGPNFVAGKKDDLYVKNIQRTVLMMGRYTEHIPDVPCGNTVGLVGVDNYLAKTGTISTHDDAHPLKNMKYSVSPVVRVAVKPKNAADLPKLVEGLKKLSKSDPLVQCSSEETGEHIVAGCGELHVEICIHDLIEYSGIEIIQSDPVVTYKETVQATSNQVCMSKSPNKHNRLYVTAEPFAEGLSEAIEGGKIGPKTDPKSRAKQLQEEFNWDQNDAKKIWCFGPETTGANMLVDVTKGVQYMNEIKDSMESGFQWATKEGCMCGENMRGVRFNVLDAYLHADAIHRGGGQLIPTARRVYYASFLTAKPALQEPMFLVEIQCPAEVVGGVYQCLSGRRGIVNSEEPVVGTPLTMVKAYLPVAESFGFTANLRSQTSGQAFPQCVFDHWALITGDPLDPTAKSYEIVSGVRTRKGLEGGIPPLDRYLDKL</sequence>
<evidence type="ECO:0000256" key="2">
    <source>
        <dbReference type="ARBA" id="ARBA00022490"/>
    </source>
</evidence>
<dbReference type="FunFam" id="3.30.70.240:FF:000003">
    <property type="entry name" value="Translation elongation factor 2"/>
    <property type="match status" value="1"/>
</dbReference>
<dbReference type="Pfam" id="PF14492">
    <property type="entry name" value="EFG_III"/>
    <property type="match status" value="1"/>
</dbReference>
<dbReference type="CDD" id="cd16261">
    <property type="entry name" value="EF2_snRNP_III"/>
    <property type="match status" value="1"/>
</dbReference>
<keyword evidence="5" id="KW-0648">Protein biosynthesis</keyword>
<keyword evidence="3" id="KW-0547">Nucleotide-binding</keyword>
<dbReference type="SMART" id="SM00838">
    <property type="entry name" value="EFG_C"/>
    <property type="match status" value="1"/>
</dbReference>
<dbReference type="GO" id="GO:0043022">
    <property type="term" value="F:ribosome binding"/>
    <property type="evidence" value="ECO:0007669"/>
    <property type="project" value="TreeGrafter"/>
</dbReference>
<dbReference type="SUPFAM" id="SSF54211">
    <property type="entry name" value="Ribosomal protein S5 domain 2-like"/>
    <property type="match status" value="1"/>
</dbReference>
<dbReference type="CDD" id="cd01681">
    <property type="entry name" value="aeEF2_snRNP_like_IV"/>
    <property type="match status" value="1"/>
</dbReference>
<dbReference type="InterPro" id="IPR035647">
    <property type="entry name" value="EFG_III/V"/>
</dbReference>
<evidence type="ECO:0000256" key="4">
    <source>
        <dbReference type="ARBA" id="ARBA00022768"/>
    </source>
</evidence>
<dbReference type="InterPro" id="IPR027417">
    <property type="entry name" value="P-loop_NTPase"/>
</dbReference>
<evidence type="ECO:0000256" key="7">
    <source>
        <dbReference type="SAM" id="Coils"/>
    </source>
</evidence>
<dbReference type="GO" id="GO:0005829">
    <property type="term" value="C:cytosol"/>
    <property type="evidence" value="ECO:0007669"/>
    <property type="project" value="TreeGrafter"/>
</dbReference>
<dbReference type="Gene3D" id="3.30.70.240">
    <property type="match status" value="1"/>
</dbReference>
<accession>A0A1R2CLH7</accession>
<dbReference type="CDD" id="cd16268">
    <property type="entry name" value="EF2_II"/>
    <property type="match status" value="1"/>
</dbReference>
<dbReference type="PROSITE" id="PS00301">
    <property type="entry name" value="G_TR_1"/>
    <property type="match status" value="1"/>
</dbReference>
<evidence type="ECO:0000313" key="10">
    <source>
        <dbReference type="Proteomes" id="UP000187209"/>
    </source>
</evidence>
<evidence type="ECO:0000256" key="3">
    <source>
        <dbReference type="ARBA" id="ARBA00022741"/>
    </source>
</evidence>
<keyword evidence="7" id="KW-0175">Coiled coil</keyword>
<evidence type="ECO:0000256" key="6">
    <source>
        <dbReference type="ARBA" id="ARBA00023134"/>
    </source>
</evidence>
<dbReference type="FunFam" id="3.30.70.870:FF:000002">
    <property type="entry name" value="Translation elongation factor 2"/>
    <property type="match status" value="1"/>
</dbReference>
<dbReference type="PANTHER" id="PTHR42908">
    <property type="entry name" value="TRANSLATION ELONGATION FACTOR-RELATED"/>
    <property type="match status" value="1"/>
</dbReference>
<proteinExistence type="predicted"/>
<dbReference type="Pfam" id="PF03764">
    <property type="entry name" value="EFG_IV"/>
    <property type="match status" value="1"/>
</dbReference>
<dbReference type="Gene3D" id="3.30.70.870">
    <property type="entry name" value="Elongation Factor G (Translational Gtpase), domain 3"/>
    <property type="match status" value="1"/>
</dbReference>
<dbReference type="PRINTS" id="PR00315">
    <property type="entry name" value="ELONGATNFCT"/>
</dbReference>
<dbReference type="Pfam" id="PF00679">
    <property type="entry name" value="EFG_C"/>
    <property type="match status" value="1"/>
</dbReference>
<dbReference type="SUPFAM" id="SSF50447">
    <property type="entry name" value="Translation proteins"/>
    <property type="match status" value="1"/>
</dbReference>
<feature type="domain" description="Tr-type G" evidence="8">
    <location>
        <begin position="30"/>
        <end position="354"/>
    </location>
</feature>
<keyword evidence="2" id="KW-0963">Cytoplasm</keyword>
<evidence type="ECO:0000256" key="5">
    <source>
        <dbReference type="ARBA" id="ARBA00022917"/>
    </source>
</evidence>
<dbReference type="SUPFAM" id="SSF52540">
    <property type="entry name" value="P-loop containing nucleoside triphosphate hydrolases"/>
    <property type="match status" value="1"/>
</dbReference>
<dbReference type="InterPro" id="IPR031157">
    <property type="entry name" value="G_TR_CS"/>
</dbReference>
<dbReference type="OrthoDB" id="287188at2759"/>
<gene>
    <name evidence="9" type="ORF">SteCoe_7852</name>
</gene>
<dbReference type="SMART" id="SM00889">
    <property type="entry name" value="EFG_IV"/>
    <property type="match status" value="1"/>
</dbReference>
<dbReference type="FunFam" id="2.40.30.10:FF:000010">
    <property type="entry name" value="Translation elongation factor 2"/>
    <property type="match status" value="1"/>
</dbReference>
<organism evidence="9 10">
    <name type="scientific">Stentor coeruleus</name>
    <dbReference type="NCBI Taxonomy" id="5963"/>
    <lineage>
        <taxon>Eukaryota</taxon>
        <taxon>Sar</taxon>
        <taxon>Alveolata</taxon>
        <taxon>Ciliophora</taxon>
        <taxon>Postciliodesmatophora</taxon>
        <taxon>Heterotrichea</taxon>
        <taxon>Heterotrichida</taxon>
        <taxon>Stentoridae</taxon>
        <taxon>Stentor</taxon>
    </lineage>
</organism>
<dbReference type="Gene3D" id="3.40.50.300">
    <property type="entry name" value="P-loop containing nucleotide triphosphate hydrolases"/>
    <property type="match status" value="1"/>
</dbReference>
<dbReference type="Pfam" id="PF03144">
    <property type="entry name" value="GTP_EFTU_D2"/>
    <property type="match status" value="1"/>
</dbReference>
<dbReference type="GO" id="GO:0003746">
    <property type="term" value="F:translation elongation factor activity"/>
    <property type="evidence" value="ECO:0007669"/>
    <property type="project" value="UniProtKB-KW"/>
</dbReference>
<dbReference type="InterPro" id="IPR009000">
    <property type="entry name" value="Transl_B-barrel_sf"/>
</dbReference>
<dbReference type="NCBIfam" id="TIGR00231">
    <property type="entry name" value="small_GTP"/>
    <property type="match status" value="1"/>
</dbReference>